<dbReference type="EMBL" id="JAWPEI010000001">
    <property type="protein sequence ID" value="KAK4737180.1"/>
    <property type="molecule type" value="Genomic_DNA"/>
</dbReference>
<feature type="transmembrane region" description="Helical" evidence="6">
    <location>
        <begin position="6"/>
        <end position="25"/>
    </location>
</feature>
<keyword evidence="5" id="KW-0408">Iron</keyword>
<evidence type="ECO:0000256" key="3">
    <source>
        <dbReference type="ARBA" id="ARBA00022723"/>
    </source>
</evidence>
<organism evidence="7 8">
    <name type="scientific">Solanum pinnatisectum</name>
    <name type="common">tansyleaf nightshade</name>
    <dbReference type="NCBI Taxonomy" id="50273"/>
    <lineage>
        <taxon>Eukaryota</taxon>
        <taxon>Viridiplantae</taxon>
        <taxon>Streptophyta</taxon>
        <taxon>Embryophyta</taxon>
        <taxon>Tracheophyta</taxon>
        <taxon>Spermatophyta</taxon>
        <taxon>Magnoliopsida</taxon>
        <taxon>eudicotyledons</taxon>
        <taxon>Gunneridae</taxon>
        <taxon>Pentapetalae</taxon>
        <taxon>asterids</taxon>
        <taxon>lamiids</taxon>
        <taxon>Solanales</taxon>
        <taxon>Solanaceae</taxon>
        <taxon>Solanoideae</taxon>
        <taxon>Solaneae</taxon>
        <taxon>Solanum</taxon>
    </lineage>
</organism>
<dbReference type="GO" id="GO:0020037">
    <property type="term" value="F:heme binding"/>
    <property type="evidence" value="ECO:0007669"/>
    <property type="project" value="InterPro"/>
</dbReference>
<protein>
    <recommendedName>
        <fullName evidence="9">Cytochrome P450</fullName>
    </recommendedName>
</protein>
<proteinExistence type="inferred from homology"/>
<keyword evidence="4" id="KW-0560">Oxidoreductase</keyword>
<keyword evidence="6" id="KW-1133">Transmembrane helix</keyword>
<dbReference type="GO" id="GO:0005506">
    <property type="term" value="F:iron ion binding"/>
    <property type="evidence" value="ECO:0007669"/>
    <property type="project" value="InterPro"/>
</dbReference>
<reference evidence="7 8" key="1">
    <citation type="submission" date="2023-10" db="EMBL/GenBank/DDBJ databases">
        <title>Genome-Wide Identification Analysis in wild type Solanum Pinnatisectum Reveals Some Genes Defensing Phytophthora Infestans.</title>
        <authorList>
            <person name="Sun C."/>
        </authorList>
    </citation>
    <scope>NUCLEOTIDE SEQUENCE [LARGE SCALE GENOMIC DNA]</scope>
    <source>
        <strain evidence="7">LQN</strain>
        <tissue evidence="7">Leaf</tissue>
    </source>
</reference>
<dbReference type="Pfam" id="PF00067">
    <property type="entry name" value="p450"/>
    <property type="match status" value="1"/>
</dbReference>
<dbReference type="GO" id="GO:0004497">
    <property type="term" value="F:monooxygenase activity"/>
    <property type="evidence" value="ECO:0007669"/>
    <property type="project" value="InterPro"/>
</dbReference>
<sequence>MYLFELSFPLLIIIMCFTYSTWWYLNNRWCKISSLPTNWPIVGMLPELIRNLHRVHEKTTEVLIESKGTFEFHGPVFANFNMLGTSDPANIHYILSKNFSNYPKGVEFRKYFDIFGNGIFNVDYELREIHRKNTMYLMGHAKFQTLMLLLKKWLRISREKKLIQAWEAFDQFLYPCISRKQEELIHKSTIKDEEFSFLNAFIKMYNQCKDGDLGTLQTFLRDTFLSLMLGGRDTTSAALTWFFALINPLIEKKIRDMKISTFFNIQETRKLVYQHAAFCETLRLFPSVAIEHKLPLEFDILPSGHRVSPNTRVMLLFHTMGRMETLCPRAYIGKEMAFTQMKIVAATIIHNYHIQVEDQIISPSSFVIIQVKHGLKLGSSRGFLLCEQCSEFEPTCHVCFEDYRSPLYQYKV</sequence>
<evidence type="ECO:0000256" key="4">
    <source>
        <dbReference type="ARBA" id="ARBA00023002"/>
    </source>
</evidence>
<dbReference type="InterPro" id="IPR036396">
    <property type="entry name" value="Cyt_P450_sf"/>
</dbReference>
<evidence type="ECO:0000256" key="6">
    <source>
        <dbReference type="SAM" id="Phobius"/>
    </source>
</evidence>
<dbReference type="AlphaFoldDB" id="A0AAV9MJY5"/>
<dbReference type="PANTHER" id="PTHR24296">
    <property type="entry name" value="CYTOCHROME P450"/>
    <property type="match status" value="1"/>
</dbReference>
<dbReference type="Gene3D" id="1.10.630.10">
    <property type="entry name" value="Cytochrome P450"/>
    <property type="match status" value="2"/>
</dbReference>
<dbReference type="SUPFAM" id="SSF48264">
    <property type="entry name" value="Cytochrome P450"/>
    <property type="match status" value="1"/>
</dbReference>
<evidence type="ECO:0000256" key="2">
    <source>
        <dbReference type="ARBA" id="ARBA00010617"/>
    </source>
</evidence>
<comment type="cofactor">
    <cofactor evidence="1">
        <name>heme</name>
        <dbReference type="ChEBI" id="CHEBI:30413"/>
    </cofactor>
</comment>
<dbReference type="Proteomes" id="UP001311915">
    <property type="component" value="Unassembled WGS sequence"/>
</dbReference>
<comment type="similarity">
    <text evidence="2">Belongs to the cytochrome P450 family.</text>
</comment>
<keyword evidence="6" id="KW-0812">Transmembrane</keyword>
<accession>A0AAV9MJY5</accession>
<comment type="caution">
    <text evidence="7">The sequence shown here is derived from an EMBL/GenBank/DDBJ whole genome shotgun (WGS) entry which is preliminary data.</text>
</comment>
<keyword evidence="6" id="KW-0472">Membrane</keyword>
<evidence type="ECO:0000313" key="7">
    <source>
        <dbReference type="EMBL" id="KAK4737180.1"/>
    </source>
</evidence>
<evidence type="ECO:0000256" key="1">
    <source>
        <dbReference type="ARBA" id="ARBA00001971"/>
    </source>
</evidence>
<name>A0AAV9MJY5_9SOLN</name>
<dbReference type="GO" id="GO:0016705">
    <property type="term" value="F:oxidoreductase activity, acting on paired donors, with incorporation or reduction of molecular oxygen"/>
    <property type="evidence" value="ECO:0007669"/>
    <property type="project" value="InterPro"/>
</dbReference>
<dbReference type="InterPro" id="IPR001128">
    <property type="entry name" value="Cyt_P450"/>
</dbReference>
<evidence type="ECO:0000313" key="8">
    <source>
        <dbReference type="Proteomes" id="UP001311915"/>
    </source>
</evidence>
<evidence type="ECO:0008006" key="9">
    <source>
        <dbReference type="Google" id="ProtNLM"/>
    </source>
</evidence>
<keyword evidence="8" id="KW-1185">Reference proteome</keyword>
<gene>
    <name evidence="7" type="ORF">R3W88_000877</name>
</gene>
<keyword evidence="3" id="KW-0479">Metal-binding</keyword>
<evidence type="ECO:0000256" key="5">
    <source>
        <dbReference type="ARBA" id="ARBA00023004"/>
    </source>
</evidence>